<name>A0A3M7S2Y8_BRAPC</name>
<sequence length="76" mass="9235">MLDTTEIEKRNLLTWVESYLIEKCMKTIETKLQLLVELSLLVYFMIKHCIRKFFNRNFKEIHDETIFQNAEYTGKT</sequence>
<comment type="caution">
    <text evidence="1">The sequence shown here is derived from an EMBL/GenBank/DDBJ whole genome shotgun (WGS) entry which is preliminary data.</text>
</comment>
<keyword evidence="2" id="KW-1185">Reference proteome</keyword>
<accession>A0A3M7S2Y8</accession>
<reference evidence="1 2" key="1">
    <citation type="journal article" date="2018" name="Sci. Rep.">
        <title>Genomic signatures of local adaptation to the degree of environmental predictability in rotifers.</title>
        <authorList>
            <person name="Franch-Gras L."/>
            <person name="Hahn C."/>
            <person name="Garcia-Roger E.M."/>
            <person name="Carmona M.J."/>
            <person name="Serra M."/>
            <person name="Gomez A."/>
        </authorList>
    </citation>
    <scope>NUCLEOTIDE SEQUENCE [LARGE SCALE GENOMIC DNA]</scope>
    <source>
        <strain evidence="1">HYR1</strain>
    </source>
</reference>
<protein>
    <submittedName>
        <fullName evidence="1">Uncharacterized protein</fullName>
    </submittedName>
</protein>
<evidence type="ECO:0000313" key="1">
    <source>
        <dbReference type="EMBL" id="RNA30154.1"/>
    </source>
</evidence>
<dbReference type="AlphaFoldDB" id="A0A3M7S2Y8"/>
<dbReference type="EMBL" id="REGN01002120">
    <property type="protein sequence ID" value="RNA30154.1"/>
    <property type="molecule type" value="Genomic_DNA"/>
</dbReference>
<evidence type="ECO:0000313" key="2">
    <source>
        <dbReference type="Proteomes" id="UP000276133"/>
    </source>
</evidence>
<proteinExistence type="predicted"/>
<gene>
    <name evidence="1" type="ORF">BpHYR1_000744</name>
</gene>
<dbReference type="Proteomes" id="UP000276133">
    <property type="component" value="Unassembled WGS sequence"/>
</dbReference>
<organism evidence="1 2">
    <name type="scientific">Brachionus plicatilis</name>
    <name type="common">Marine rotifer</name>
    <name type="synonym">Brachionus muelleri</name>
    <dbReference type="NCBI Taxonomy" id="10195"/>
    <lineage>
        <taxon>Eukaryota</taxon>
        <taxon>Metazoa</taxon>
        <taxon>Spiralia</taxon>
        <taxon>Gnathifera</taxon>
        <taxon>Rotifera</taxon>
        <taxon>Eurotatoria</taxon>
        <taxon>Monogononta</taxon>
        <taxon>Pseudotrocha</taxon>
        <taxon>Ploima</taxon>
        <taxon>Brachionidae</taxon>
        <taxon>Brachionus</taxon>
    </lineage>
</organism>